<dbReference type="AlphaFoldDB" id="A0A139PJ62"/>
<dbReference type="Proteomes" id="UP000070458">
    <property type="component" value="Unassembled WGS sequence"/>
</dbReference>
<gene>
    <name evidence="1" type="ORF">SMIDD26_02020</name>
</gene>
<sequence>MVKGLRHRLFTAVTRVRIPYGLWYVAVETLDEKSLKKFQKSVDKRK</sequence>
<proteinExistence type="predicted"/>
<reference evidence="1 2" key="1">
    <citation type="submission" date="2016-01" db="EMBL/GenBank/DDBJ databases">
        <title>Highly variable Streptococcus oralis are common among viridans streptococci isolated from primates.</title>
        <authorList>
            <person name="Denapaite D."/>
            <person name="Rieger M."/>
            <person name="Koendgen S."/>
            <person name="Brueckner R."/>
            <person name="Ochigava I."/>
            <person name="Kappeler P."/>
            <person name="Maetz-Rensing K."/>
            <person name="Leendertz F."/>
            <person name="Hakenbeck R."/>
        </authorList>
    </citation>
    <scope>NUCLEOTIDE SEQUENCE [LARGE SCALE GENOMIC DNA]</scope>
    <source>
        <strain evidence="1 2">DD26</strain>
    </source>
</reference>
<comment type="caution">
    <text evidence="1">The sequence shown here is derived from an EMBL/GenBank/DDBJ whole genome shotgun (WGS) entry which is preliminary data.</text>
</comment>
<dbReference type="AntiFam" id="ANF00017">
    <property type="entry name" value="tRNA translation"/>
</dbReference>
<evidence type="ECO:0000313" key="1">
    <source>
        <dbReference type="EMBL" id="KXT90266.1"/>
    </source>
</evidence>
<accession>A0A139PJ62</accession>
<protein>
    <submittedName>
        <fullName evidence="1">Uncharacterized protein</fullName>
    </submittedName>
</protein>
<dbReference type="EMBL" id="LQOD01000501">
    <property type="protein sequence ID" value="KXT90266.1"/>
    <property type="molecule type" value="Genomic_DNA"/>
</dbReference>
<organism evidence="1 2">
    <name type="scientific">Streptococcus mitis</name>
    <dbReference type="NCBI Taxonomy" id="28037"/>
    <lineage>
        <taxon>Bacteria</taxon>
        <taxon>Bacillati</taxon>
        <taxon>Bacillota</taxon>
        <taxon>Bacilli</taxon>
        <taxon>Lactobacillales</taxon>
        <taxon>Streptococcaceae</taxon>
        <taxon>Streptococcus</taxon>
        <taxon>Streptococcus mitis group</taxon>
    </lineage>
</organism>
<name>A0A139PJ62_STRMT</name>
<evidence type="ECO:0000313" key="2">
    <source>
        <dbReference type="Proteomes" id="UP000070458"/>
    </source>
</evidence>